<comment type="subcellular location">
    <subcellularLocation>
        <location evidence="1">Membrane</location>
        <topology evidence="1">Multi-pass membrane protein</topology>
    </subcellularLocation>
</comment>
<feature type="transmembrane region" description="Helical" evidence="8">
    <location>
        <begin position="306"/>
        <end position="326"/>
    </location>
</feature>
<dbReference type="GO" id="GO:0019706">
    <property type="term" value="F:protein-cysteine S-palmitoyltransferase activity"/>
    <property type="evidence" value="ECO:0007669"/>
    <property type="project" value="UniProtKB-EC"/>
</dbReference>
<feature type="repeat" description="ANK" evidence="7">
    <location>
        <begin position="173"/>
        <end position="205"/>
    </location>
</feature>
<dbReference type="PANTHER" id="PTHR24161">
    <property type="entry name" value="ANK_REP_REGION DOMAIN-CONTAINING PROTEIN-RELATED"/>
    <property type="match status" value="1"/>
</dbReference>
<reference evidence="12" key="1">
    <citation type="submission" date="2017-02" db="UniProtKB">
        <authorList>
            <consortium name="WormBaseParasite"/>
        </authorList>
    </citation>
    <scope>IDENTIFICATION</scope>
</reference>
<dbReference type="SMART" id="SM00248">
    <property type="entry name" value="ANK"/>
    <property type="match status" value="6"/>
</dbReference>
<evidence type="ECO:0000256" key="8">
    <source>
        <dbReference type="RuleBase" id="RU079119"/>
    </source>
</evidence>
<gene>
    <name evidence="10" type="ORF">EVEC_LOCUS7697</name>
</gene>
<evidence type="ECO:0000313" key="12">
    <source>
        <dbReference type="WBParaSite" id="EVEC_0000821301-mRNA-1"/>
    </source>
</evidence>
<dbReference type="InterPro" id="IPR036770">
    <property type="entry name" value="Ankyrin_rpt-contain_sf"/>
</dbReference>
<name>A0A0N4VCC4_ENTVE</name>
<keyword evidence="8" id="KW-0012">Acyltransferase</keyword>
<dbReference type="PROSITE" id="PS50088">
    <property type="entry name" value="ANK_REPEAT"/>
    <property type="match status" value="4"/>
</dbReference>
<dbReference type="WBParaSite" id="EVEC_0000821301-mRNA-1">
    <property type="protein sequence ID" value="EVEC_0000821301-mRNA-1"/>
    <property type="gene ID" value="EVEC_0000821301"/>
</dbReference>
<dbReference type="PANTHER" id="PTHR24161:SF85">
    <property type="entry name" value="PALMITOYLTRANSFERASE HIP14"/>
    <property type="match status" value="1"/>
</dbReference>
<protein>
    <recommendedName>
        <fullName evidence="8">Palmitoyltransferase</fullName>
        <ecNumber evidence="8">2.3.1.225</ecNumber>
    </recommendedName>
</protein>
<feature type="transmembrane region" description="Helical" evidence="8">
    <location>
        <begin position="276"/>
        <end position="294"/>
    </location>
</feature>
<reference evidence="10 11" key="2">
    <citation type="submission" date="2018-10" db="EMBL/GenBank/DDBJ databases">
        <authorList>
            <consortium name="Pathogen Informatics"/>
        </authorList>
    </citation>
    <scope>NUCLEOTIDE SEQUENCE [LARGE SCALE GENOMIC DNA]</scope>
</reference>
<sequence>MAEIEAMEARQAAQYGRVERIRELLDLGECTPDTLDADDCSLLHWAAINNRLAVARLLIERGCNVNAVGGVLVSTPLHWAARHGHAHMIALLVTNGADVNIRDVEGFAALHVAVQFGRTPAAAYLIASGQSVDARDETMMTPIMWAASKVFSRDPVRMLITMGADLSCVDATYSNTALHFAVLHGNHIAIRLLLKHGAEVAARNRDADTPRDIAIKRGDAESVRLLEKAERQRGLLPSSFPQKIKENSVLVSRVVFFLPFIVMVATGIILHISLVWYIKALSLLAVFVGARFIYTGIFNDESFTILPLGLAVASKVLLIFTWLSFLHSFAGWYFQILFFILAIVIPTMFVKIALSDPGIVSATHQERCKMIREIWESEQPAAPFCATCLIKKPARSKHCSACDRCVLRKGNFKNLYNFFCILPTGDDDEQ</sequence>
<dbReference type="Pfam" id="PF01529">
    <property type="entry name" value="DHHC"/>
    <property type="match status" value="1"/>
</dbReference>
<comment type="similarity">
    <text evidence="8">Belongs to the DHHC palmitoyltransferase family.</text>
</comment>
<comment type="domain">
    <text evidence="8">The DHHC domain is required for palmitoyltransferase activity.</text>
</comment>
<evidence type="ECO:0000259" key="9">
    <source>
        <dbReference type="Pfam" id="PF01529"/>
    </source>
</evidence>
<dbReference type="PROSITE" id="PS50216">
    <property type="entry name" value="DHHC"/>
    <property type="match status" value="1"/>
</dbReference>
<evidence type="ECO:0000256" key="6">
    <source>
        <dbReference type="ARBA" id="ARBA00023136"/>
    </source>
</evidence>
<dbReference type="PROSITE" id="PS50297">
    <property type="entry name" value="ANK_REP_REGION"/>
    <property type="match status" value="4"/>
</dbReference>
<dbReference type="EC" id="2.3.1.225" evidence="8"/>
<evidence type="ECO:0000313" key="11">
    <source>
        <dbReference type="Proteomes" id="UP000274131"/>
    </source>
</evidence>
<keyword evidence="8" id="KW-0808">Transferase</keyword>
<accession>A0A0N4VCC4</accession>
<feature type="domain" description="Palmitoyltransferase DHHC" evidence="9">
    <location>
        <begin position="383"/>
        <end position="408"/>
    </location>
</feature>
<evidence type="ECO:0000256" key="4">
    <source>
        <dbReference type="ARBA" id="ARBA00022989"/>
    </source>
</evidence>
<feature type="repeat" description="ANK" evidence="7">
    <location>
        <begin position="38"/>
        <end position="70"/>
    </location>
</feature>
<evidence type="ECO:0000256" key="7">
    <source>
        <dbReference type="PROSITE-ProRule" id="PRU00023"/>
    </source>
</evidence>
<proteinExistence type="inferred from homology"/>
<feature type="transmembrane region" description="Helical" evidence="8">
    <location>
        <begin position="250"/>
        <end position="270"/>
    </location>
</feature>
<feature type="repeat" description="ANK" evidence="7">
    <location>
        <begin position="105"/>
        <end position="137"/>
    </location>
</feature>
<keyword evidence="4 8" id="KW-1133">Transmembrane helix</keyword>
<feature type="transmembrane region" description="Helical" evidence="8">
    <location>
        <begin position="332"/>
        <end position="354"/>
    </location>
</feature>
<dbReference type="GO" id="GO:0016020">
    <property type="term" value="C:membrane"/>
    <property type="evidence" value="ECO:0007669"/>
    <property type="project" value="UniProtKB-SubCell"/>
</dbReference>
<dbReference type="PRINTS" id="PR01415">
    <property type="entry name" value="ANKYRIN"/>
</dbReference>
<keyword evidence="6 8" id="KW-0472">Membrane</keyword>
<dbReference type="Pfam" id="PF12796">
    <property type="entry name" value="Ank_2"/>
    <property type="match status" value="3"/>
</dbReference>
<evidence type="ECO:0000256" key="3">
    <source>
        <dbReference type="ARBA" id="ARBA00022737"/>
    </source>
</evidence>
<evidence type="ECO:0000256" key="2">
    <source>
        <dbReference type="ARBA" id="ARBA00022692"/>
    </source>
</evidence>
<comment type="catalytic activity">
    <reaction evidence="8">
        <text>L-cysteinyl-[protein] + hexadecanoyl-CoA = S-hexadecanoyl-L-cysteinyl-[protein] + CoA</text>
        <dbReference type="Rhea" id="RHEA:36683"/>
        <dbReference type="Rhea" id="RHEA-COMP:10131"/>
        <dbReference type="Rhea" id="RHEA-COMP:11032"/>
        <dbReference type="ChEBI" id="CHEBI:29950"/>
        <dbReference type="ChEBI" id="CHEBI:57287"/>
        <dbReference type="ChEBI" id="CHEBI:57379"/>
        <dbReference type="ChEBI" id="CHEBI:74151"/>
        <dbReference type="EC" id="2.3.1.225"/>
    </reaction>
</comment>
<dbReference type="Proteomes" id="UP000274131">
    <property type="component" value="Unassembled WGS sequence"/>
</dbReference>
<dbReference type="SUPFAM" id="SSF48403">
    <property type="entry name" value="Ankyrin repeat"/>
    <property type="match status" value="1"/>
</dbReference>
<evidence type="ECO:0000313" key="10">
    <source>
        <dbReference type="EMBL" id="VDD92946.1"/>
    </source>
</evidence>
<keyword evidence="2 8" id="KW-0812">Transmembrane</keyword>
<evidence type="ECO:0000256" key="5">
    <source>
        <dbReference type="ARBA" id="ARBA00023043"/>
    </source>
</evidence>
<organism evidence="12">
    <name type="scientific">Enterobius vermicularis</name>
    <name type="common">Human pinworm</name>
    <dbReference type="NCBI Taxonomy" id="51028"/>
    <lineage>
        <taxon>Eukaryota</taxon>
        <taxon>Metazoa</taxon>
        <taxon>Ecdysozoa</taxon>
        <taxon>Nematoda</taxon>
        <taxon>Chromadorea</taxon>
        <taxon>Rhabditida</taxon>
        <taxon>Spirurina</taxon>
        <taxon>Oxyuridomorpha</taxon>
        <taxon>Oxyuroidea</taxon>
        <taxon>Oxyuridae</taxon>
        <taxon>Enterobius</taxon>
    </lineage>
</organism>
<keyword evidence="5 7" id="KW-0040">ANK repeat</keyword>
<evidence type="ECO:0000256" key="1">
    <source>
        <dbReference type="ARBA" id="ARBA00004141"/>
    </source>
</evidence>
<feature type="repeat" description="ANK" evidence="7">
    <location>
        <begin position="72"/>
        <end position="104"/>
    </location>
</feature>
<dbReference type="InterPro" id="IPR002110">
    <property type="entry name" value="Ankyrin_rpt"/>
</dbReference>
<keyword evidence="11" id="KW-1185">Reference proteome</keyword>
<dbReference type="OrthoDB" id="6781668at2759"/>
<dbReference type="InterPro" id="IPR001594">
    <property type="entry name" value="Palmitoyltrfase_DHHC"/>
</dbReference>
<dbReference type="EMBL" id="UXUI01009049">
    <property type="protein sequence ID" value="VDD92946.1"/>
    <property type="molecule type" value="Genomic_DNA"/>
</dbReference>
<dbReference type="STRING" id="51028.A0A0N4VCC4"/>
<dbReference type="AlphaFoldDB" id="A0A0N4VCC4"/>
<dbReference type="Gene3D" id="1.25.40.20">
    <property type="entry name" value="Ankyrin repeat-containing domain"/>
    <property type="match status" value="1"/>
</dbReference>
<keyword evidence="3" id="KW-0677">Repeat</keyword>